<reference evidence="7 8" key="1">
    <citation type="submission" date="2019-11" db="EMBL/GenBank/DDBJ databases">
        <authorList>
            <person name="Holert J."/>
        </authorList>
    </citation>
    <scope>NUCLEOTIDE SEQUENCE [LARGE SCALE GENOMIC DNA]</scope>
    <source>
        <strain evidence="7">BC8_1</strain>
    </source>
</reference>
<sequence length="477" mass="49187">MGDGEPAGATTQPRRPASIGRVLVAAGGARLLVLPLTGLSNLVIARLVTQAVGIDQFGVVMLVATISQLLMFADLGTGAAVATARAQLDTADSVAESGTADSVAESGTADSVAEFRGTTLTAIRTTLVSAAVLGTGAGLLGALGAWPWLLGFRGESLASSLNVSAVLALSAFAVALPFALGEAVLRGGGRTHEAVLLQGISPPTALLLTLVFTHVDAPALAYALVLPLGALVAAFCCAVRAWTVDRASVQGLLRAVPRRRRYPGRPIAATAVPMFVVMVGLPIALQSDRVIIAHRLDGVSLSDYSYAAQLYLPLWSVVSIAALALWPHFATGARDGAALRRGWLTGLVILSGAGVAIAGAYLVFAKYLINWMSDGQGSPTWTLLFAFAALMVVQCAHVTTGILLIAPDKLRFQAICVVALVITNLPLSWVMTPVLGAAGPVYASAITVLICQLIPGVFVAARLTRKPPVHSTDVVDA</sequence>
<dbReference type="PANTHER" id="PTHR30250">
    <property type="entry name" value="PST FAMILY PREDICTED COLANIC ACID TRANSPORTER"/>
    <property type="match status" value="1"/>
</dbReference>
<feature type="transmembrane region" description="Helical" evidence="6">
    <location>
        <begin position="161"/>
        <end position="183"/>
    </location>
</feature>
<keyword evidence="2" id="KW-1003">Cell membrane</keyword>
<feature type="transmembrane region" description="Helical" evidence="6">
    <location>
        <begin position="304"/>
        <end position="326"/>
    </location>
</feature>
<gene>
    <name evidence="7" type="ORF">AELLOGFF_01228</name>
</gene>
<dbReference type="EMBL" id="CACSIP010000034">
    <property type="protein sequence ID" value="CAA0128261.1"/>
    <property type="molecule type" value="Genomic_DNA"/>
</dbReference>
<evidence type="ECO:0000256" key="1">
    <source>
        <dbReference type="ARBA" id="ARBA00004651"/>
    </source>
</evidence>
<proteinExistence type="predicted"/>
<keyword evidence="8" id="KW-1185">Reference proteome</keyword>
<dbReference type="Proteomes" id="UP000430146">
    <property type="component" value="Unassembled WGS sequence"/>
</dbReference>
<feature type="transmembrane region" description="Helical" evidence="6">
    <location>
        <begin position="22"/>
        <end position="44"/>
    </location>
</feature>
<dbReference type="RefSeq" id="WP_159233162.1">
    <property type="nucleotide sequence ID" value="NZ_CACSIP010000034.1"/>
</dbReference>
<feature type="transmembrane region" description="Helical" evidence="6">
    <location>
        <begin position="56"/>
        <end position="75"/>
    </location>
</feature>
<feature type="transmembrane region" description="Helical" evidence="6">
    <location>
        <begin position="381"/>
        <end position="405"/>
    </location>
</feature>
<dbReference type="PANTHER" id="PTHR30250:SF11">
    <property type="entry name" value="O-ANTIGEN TRANSPORTER-RELATED"/>
    <property type="match status" value="1"/>
</dbReference>
<keyword evidence="5 6" id="KW-0472">Membrane</keyword>
<evidence type="ECO:0000256" key="3">
    <source>
        <dbReference type="ARBA" id="ARBA00022692"/>
    </source>
</evidence>
<feature type="transmembrane region" description="Helical" evidence="6">
    <location>
        <begin position="195"/>
        <end position="213"/>
    </location>
</feature>
<organism evidence="7 8">
    <name type="scientific">Mycolicibacterium vanbaalenii</name>
    <name type="common">Mycobacterium vanbaalenii</name>
    <dbReference type="NCBI Taxonomy" id="110539"/>
    <lineage>
        <taxon>Bacteria</taxon>
        <taxon>Bacillati</taxon>
        <taxon>Actinomycetota</taxon>
        <taxon>Actinomycetes</taxon>
        <taxon>Mycobacteriales</taxon>
        <taxon>Mycobacteriaceae</taxon>
        <taxon>Mycolicibacterium</taxon>
    </lineage>
</organism>
<feature type="transmembrane region" description="Helical" evidence="6">
    <location>
        <begin position="441"/>
        <end position="461"/>
    </location>
</feature>
<feature type="transmembrane region" description="Helical" evidence="6">
    <location>
        <begin position="126"/>
        <end position="149"/>
    </location>
</feature>
<evidence type="ECO:0000256" key="6">
    <source>
        <dbReference type="SAM" id="Phobius"/>
    </source>
</evidence>
<evidence type="ECO:0000313" key="7">
    <source>
        <dbReference type="EMBL" id="CAA0128261.1"/>
    </source>
</evidence>
<accession>A0A5S9R487</accession>
<evidence type="ECO:0000256" key="4">
    <source>
        <dbReference type="ARBA" id="ARBA00022989"/>
    </source>
</evidence>
<feature type="transmembrane region" description="Helical" evidence="6">
    <location>
        <begin position="219"/>
        <end position="243"/>
    </location>
</feature>
<dbReference type="OrthoDB" id="3728782at2"/>
<evidence type="ECO:0000256" key="5">
    <source>
        <dbReference type="ARBA" id="ARBA00023136"/>
    </source>
</evidence>
<evidence type="ECO:0008006" key="9">
    <source>
        <dbReference type="Google" id="ProtNLM"/>
    </source>
</evidence>
<protein>
    <recommendedName>
        <fullName evidence="9">Polysaccharide biosynthesis protein</fullName>
    </recommendedName>
</protein>
<evidence type="ECO:0000256" key="2">
    <source>
        <dbReference type="ARBA" id="ARBA00022475"/>
    </source>
</evidence>
<dbReference type="GO" id="GO:0005886">
    <property type="term" value="C:plasma membrane"/>
    <property type="evidence" value="ECO:0007669"/>
    <property type="project" value="UniProtKB-SubCell"/>
</dbReference>
<feature type="transmembrane region" description="Helical" evidence="6">
    <location>
        <begin position="264"/>
        <end position="284"/>
    </location>
</feature>
<name>A0A5S9R487_MYCVN</name>
<keyword evidence="4 6" id="KW-1133">Transmembrane helix</keyword>
<evidence type="ECO:0000313" key="8">
    <source>
        <dbReference type="Proteomes" id="UP000430146"/>
    </source>
</evidence>
<feature type="transmembrane region" description="Helical" evidence="6">
    <location>
        <begin position="347"/>
        <end position="369"/>
    </location>
</feature>
<feature type="transmembrane region" description="Helical" evidence="6">
    <location>
        <begin position="412"/>
        <end position="429"/>
    </location>
</feature>
<dbReference type="AlphaFoldDB" id="A0A5S9R487"/>
<keyword evidence="3 6" id="KW-0812">Transmembrane</keyword>
<dbReference type="InterPro" id="IPR050833">
    <property type="entry name" value="Poly_Biosynth_Transport"/>
</dbReference>
<comment type="subcellular location">
    <subcellularLocation>
        <location evidence="1">Cell membrane</location>
        <topology evidence="1">Multi-pass membrane protein</topology>
    </subcellularLocation>
</comment>